<keyword evidence="2" id="KW-1185">Reference proteome</keyword>
<evidence type="ECO:0000313" key="2">
    <source>
        <dbReference type="Proteomes" id="UP001054252"/>
    </source>
</evidence>
<comment type="caution">
    <text evidence="1">The sequence shown here is derived from an EMBL/GenBank/DDBJ whole genome shotgun (WGS) entry which is preliminary data.</text>
</comment>
<gene>
    <name evidence="1" type="ORF">SLEP1_g9525</name>
</gene>
<organism evidence="1 2">
    <name type="scientific">Rubroshorea leprosula</name>
    <dbReference type="NCBI Taxonomy" id="152421"/>
    <lineage>
        <taxon>Eukaryota</taxon>
        <taxon>Viridiplantae</taxon>
        <taxon>Streptophyta</taxon>
        <taxon>Embryophyta</taxon>
        <taxon>Tracheophyta</taxon>
        <taxon>Spermatophyta</taxon>
        <taxon>Magnoliopsida</taxon>
        <taxon>eudicotyledons</taxon>
        <taxon>Gunneridae</taxon>
        <taxon>Pentapetalae</taxon>
        <taxon>rosids</taxon>
        <taxon>malvids</taxon>
        <taxon>Malvales</taxon>
        <taxon>Dipterocarpaceae</taxon>
        <taxon>Rubroshorea</taxon>
    </lineage>
</organism>
<accession>A0AAV5IF36</accession>
<protein>
    <submittedName>
        <fullName evidence="1">Uncharacterized protein</fullName>
    </submittedName>
</protein>
<dbReference type="Proteomes" id="UP001054252">
    <property type="component" value="Unassembled WGS sequence"/>
</dbReference>
<reference evidence="1 2" key="1">
    <citation type="journal article" date="2021" name="Commun. Biol.">
        <title>The genome of Shorea leprosula (Dipterocarpaceae) highlights the ecological relevance of drought in aseasonal tropical rainforests.</title>
        <authorList>
            <person name="Ng K.K.S."/>
            <person name="Kobayashi M.J."/>
            <person name="Fawcett J.A."/>
            <person name="Hatakeyama M."/>
            <person name="Paape T."/>
            <person name="Ng C.H."/>
            <person name="Ang C.C."/>
            <person name="Tnah L.H."/>
            <person name="Lee C.T."/>
            <person name="Nishiyama T."/>
            <person name="Sese J."/>
            <person name="O'Brien M.J."/>
            <person name="Copetti D."/>
            <person name="Mohd Noor M.I."/>
            <person name="Ong R.C."/>
            <person name="Putra M."/>
            <person name="Sireger I.Z."/>
            <person name="Indrioko S."/>
            <person name="Kosugi Y."/>
            <person name="Izuno A."/>
            <person name="Isagi Y."/>
            <person name="Lee S.L."/>
            <person name="Shimizu K.K."/>
        </authorList>
    </citation>
    <scope>NUCLEOTIDE SEQUENCE [LARGE SCALE GENOMIC DNA]</scope>
    <source>
        <strain evidence="1">214</strain>
    </source>
</reference>
<dbReference type="EMBL" id="BPVZ01000010">
    <property type="protein sequence ID" value="GKU96276.1"/>
    <property type="molecule type" value="Genomic_DNA"/>
</dbReference>
<proteinExistence type="predicted"/>
<sequence>MSRRWLLMSVLLIRIVVNAVWVYSSSLVQGKVTMVLVNG</sequence>
<name>A0AAV5IF36_9ROSI</name>
<dbReference type="AlphaFoldDB" id="A0AAV5IF36"/>
<evidence type="ECO:0000313" key="1">
    <source>
        <dbReference type="EMBL" id="GKU96276.1"/>
    </source>
</evidence>